<dbReference type="Proteomes" id="UP000630353">
    <property type="component" value="Unassembled WGS sequence"/>
</dbReference>
<feature type="site" description="Stabilizes the phosphoryl group" evidence="9">
    <location>
        <position position="105"/>
    </location>
</feature>
<comment type="cofactor">
    <cofactor evidence="10">
        <name>Mg(2+)</name>
        <dbReference type="ChEBI" id="CHEBI:18420"/>
    </cofactor>
</comment>
<keyword evidence="10" id="KW-0460">Magnesium</keyword>
<feature type="binding site" evidence="10">
    <location>
        <position position="130"/>
    </location>
    <ligand>
        <name>Mg(2+)</name>
        <dbReference type="ChEBI" id="CHEBI:18420"/>
    </ligand>
</feature>
<feature type="active site" description="Proton donor" evidence="8">
    <location>
        <position position="13"/>
    </location>
</feature>
<reference evidence="11" key="1">
    <citation type="journal article" date="2014" name="Int. J. Syst. Evol. Microbiol.">
        <title>Complete genome sequence of Corynebacterium casei LMG S-19264T (=DSM 44701T), isolated from a smear-ripened cheese.</title>
        <authorList>
            <consortium name="US DOE Joint Genome Institute (JGI-PGF)"/>
            <person name="Walter F."/>
            <person name="Albersmeier A."/>
            <person name="Kalinowski J."/>
            <person name="Ruckert C."/>
        </authorList>
    </citation>
    <scope>NUCLEOTIDE SEQUENCE</scope>
    <source>
        <strain evidence="11">KCTC 42651</strain>
    </source>
</reference>
<keyword evidence="5 7" id="KW-0119">Carbohydrate metabolism</keyword>
<feature type="binding site" evidence="10">
    <location>
        <position position="93"/>
    </location>
    <ligand>
        <name>Zn(2+)</name>
        <dbReference type="ChEBI" id="CHEBI:29105"/>
    </ligand>
</feature>
<sequence length="182" mass="19018">MSARRRAVFLDRDGVLVATEVRDGKPIAALTLDGFAILPEAPAAVAALKAAGFVTVVATNQPEMARGNVDSATMEAMHARLKAAMPIDAVYVCPHDSGEGCGCRKPAPGMLVQAADDLDLDLPASYMVGDRWRDVGAGRAAGCTTVLIERGYTEPERLEPDLTAGDVAEAAALILDRENAVG</sequence>
<dbReference type="InterPro" id="IPR006549">
    <property type="entry name" value="HAD-SF_hydro_IIIA"/>
</dbReference>
<dbReference type="GO" id="GO:0005737">
    <property type="term" value="C:cytoplasm"/>
    <property type="evidence" value="ECO:0007669"/>
    <property type="project" value="UniProtKB-SubCell"/>
</dbReference>
<organism evidence="11 12">
    <name type="scientific">Thalassobaculum fulvum</name>
    <dbReference type="NCBI Taxonomy" id="1633335"/>
    <lineage>
        <taxon>Bacteria</taxon>
        <taxon>Pseudomonadati</taxon>
        <taxon>Pseudomonadota</taxon>
        <taxon>Alphaproteobacteria</taxon>
        <taxon>Rhodospirillales</taxon>
        <taxon>Thalassobaculaceae</taxon>
        <taxon>Thalassobaculum</taxon>
    </lineage>
</organism>
<protein>
    <recommendedName>
        <fullName evidence="6 7">D,D-heptose 1,7-bisphosphate phosphatase</fullName>
        <ecNumber evidence="7">3.1.3.-</ecNumber>
    </recommendedName>
</protein>
<feature type="binding site" evidence="10">
    <location>
        <position position="11"/>
    </location>
    <ligand>
        <name>Mg(2+)</name>
        <dbReference type="ChEBI" id="CHEBI:18420"/>
    </ligand>
</feature>
<evidence type="ECO:0000256" key="9">
    <source>
        <dbReference type="PIRSR" id="PIRSR004682-3"/>
    </source>
</evidence>
<dbReference type="Pfam" id="PF13242">
    <property type="entry name" value="Hydrolase_like"/>
    <property type="match status" value="1"/>
</dbReference>
<dbReference type="NCBIfam" id="TIGR01656">
    <property type="entry name" value="Histidinol-ppas"/>
    <property type="match status" value="1"/>
</dbReference>
<feature type="site" description="Contributes to substrate recognition" evidence="9">
    <location>
        <position position="104"/>
    </location>
</feature>
<keyword evidence="12" id="KW-1185">Reference proteome</keyword>
<evidence type="ECO:0000313" key="12">
    <source>
        <dbReference type="Proteomes" id="UP000630353"/>
    </source>
</evidence>
<dbReference type="InterPro" id="IPR023214">
    <property type="entry name" value="HAD_sf"/>
</dbReference>
<feature type="site" description="Stabilizes the phosphoryl group" evidence="9">
    <location>
        <position position="59"/>
    </location>
</feature>
<proteinExistence type="inferred from homology"/>
<evidence type="ECO:0000256" key="5">
    <source>
        <dbReference type="ARBA" id="ARBA00023277"/>
    </source>
</evidence>
<dbReference type="PIRSF" id="PIRSF004682">
    <property type="entry name" value="GmhB"/>
    <property type="match status" value="1"/>
</dbReference>
<feature type="active site" description="Nucleophile" evidence="8">
    <location>
        <position position="11"/>
    </location>
</feature>
<evidence type="ECO:0000256" key="3">
    <source>
        <dbReference type="ARBA" id="ARBA00022723"/>
    </source>
</evidence>
<dbReference type="EC" id="3.1.3.-" evidence="7"/>
<evidence type="ECO:0000256" key="1">
    <source>
        <dbReference type="ARBA" id="ARBA00004496"/>
    </source>
</evidence>
<dbReference type="Gene3D" id="3.40.50.1000">
    <property type="entry name" value="HAD superfamily/HAD-like"/>
    <property type="match status" value="1"/>
</dbReference>
<dbReference type="SUPFAM" id="SSF56784">
    <property type="entry name" value="HAD-like"/>
    <property type="match status" value="1"/>
</dbReference>
<reference evidence="11" key="2">
    <citation type="submission" date="2020-09" db="EMBL/GenBank/DDBJ databases">
        <authorList>
            <person name="Sun Q."/>
            <person name="Kim S."/>
        </authorList>
    </citation>
    <scope>NUCLEOTIDE SEQUENCE</scope>
    <source>
        <strain evidence="11">KCTC 42651</strain>
    </source>
</reference>
<keyword evidence="4 7" id="KW-0378">Hydrolase</keyword>
<evidence type="ECO:0000256" key="6">
    <source>
        <dbReference type="ARBA" id="ARBA00031828"/>
    </source>
</evidence>
<dbReference type="GO" id="GO:0005975">
    <property type="term" value="P:carbohydrate metabolic process"/>
    <property type="evidence" value="ECO:0007669"/>
    <property type="project" value="InterPro"/>
</dbReference>
<keyword evidence="2 7" id="KW-0963">Cytoplasm</keyword>
<dbReference type="InterPro" id="IPR006543">
    <property type="entry name" value="Histidinol-phos"/>
</dbReference>
<comment type="caution">
    <text evidence="11">The sequence shown here is derived from an EMBL/GenBank/DDBJ whole genome shotgun (WGS) entry which is preliminary data.</text>
</comment>
<dbReference type="AlphaFoldDB" id="A0A918XUK5"/>
<feature type="binding site" evidence="10">
    <location>
        <position position="101"/>
    </location>
    <ligand>
        <name>Zn(2+)</name>
        <dbReference type="ChEBI" id="CHEBI:29105"/>
    </ligand>
</feature>
<feature type="binding site" evidence="10">
    <location>
        <position position="95"/>
    </location>
    <ligand>
        <name>Zn(2+)</name>
        <dbReference type="ChEBI" id="CHEBI:29105"/>
    </ligand>
</feature>
<keyword evidence="10" id="KW-0862">Zinc</keyword>
<dbReference type="GO" id="GO:0016791">
    <property type="term" value="F:phosphatase activity"/>
    <property type="evidence" value="ECO:0007669"/>
    <property type="project" value="InterPro"/>
</dbReference>
<accession>A0A918XUK5</accession>
<dbReference type="GO" id="GO:0046872">
    <property type="term" value="F:metal ion binding"/>
    <property type="evidence" value="ECO:0007669"/>
    <property type="project" value="UniProtKB-KW"/>
</dbReference>
<dbReference type="InterPro" id="IPR004446">
    <property type="entry name" value="Heptose_bisP_phosphatase"/>
</dbReference>
<dbReference type="InterPro" id="IPR036412">
    <property type="entry name" value="HAD-like_sf"/>
</dbReference>
<evidence type="ECO:0000313" key="11">
    <source>
        <dbReference type="EMBL" id="GHD57371.1"/>
    </source>
</evidence>
<dbReference type="RefSeq" id="WP_189992699.1">
    <property type="nucleotide sequence ID" value="NZ_BMZS01000009.1"/>
</dbReference>
<evidence type="ECO:0000256" key="8">
    <source>
        <dbReference type="PIRSR" id="PIRSR004682-1"/>
    </source>
</evidence>
<gene>
    <name evidence="11" type="ORF">GCM10017083_38770</name>
</gene>
<comment type="similarity">
    <text evidence="7">Belongs to the gmhB family.</text>
</comment>
<feature type="binding site" evidence="10">
    <location>
        <position position="13"/>
    </location>
    <ligand>
        <name>Mg(2+)</name>
        <dbReference type="ChEBI" id="CHEBI:18420"/>
    </ligand>
</feature>
<dbReference type="EMBL" id="BMZS01000009">
    <property type="protein sequence ID" value="GHD57371.1"/>
    <property type="molecule type" value="Genomic_DNA"/>
</dbReference>
<dbReference type="NCBIfam" id="TIGR01662">
    <property type="entry name" value="HAD-SF-IIIA"/>
    <property type="match status" value="1"/>
</dbReference>
<dbReference type="PANTHER" id="PTHR42891:SF1">
    <property type="entry name" value="D-GLYCERO-BETA-D-MANNO-HEPTOSE-1,7-BISPHOSPHATE 7-PHOSPHATASE"/>
    <property type="match status" value="1"/>
</dbReference>
<comment type="cofactor">
    <cofactor evidence="10">
        <name>Zn(2+)</name>
        <dbReference type="ChEBI" id="CHEBI:29105"/>
    </cofactor>
</comment>
<evidence type="ECO:0000256" key="4">
    <source>
        <dbReference type="ARBA" id="ARBA00022801"/>
    </source>
</evidence>
<keyword evidence="3 10" id="KW-0479">Metal-binding</keyword>
<evidence type="ECO:0000256" key="7">
    <source>
        <dbReference type="PIRNR" id="PIRNR004682"/>
    </source>
</evidence>
<evidence type="ECO:0000256" key="10">
    <source>
        <dbReference type="PIRSR" id="PIRSR004682-4"/>
    </source>
</evidence>
<dbReference type="PANTHER" id="PTHR42891">
    <property type="entry name" value="D-GLYCERO-BETA-D-MANNO-HEPTOSE-1,7-BISPHOSPHATE 7-PHOSPHATASE"/>
    <property type="match status" value="1"/>
</dbReference>
<evidence type="ECO:0000256" key="2">
    <source>
        <dbReference type="ARBA" id="ARBA00022490"/>
    </source>
</evidence>
<name>A0A918XUK5_9PROT</name>
<comment type="subcellular location">
    <subcellularLocation>
        <location evidence="1 7">Cytoplasm</location>
    </subcellularLocation>
</comment>
<feature type="binding site" evidence="10">
    <location>
        <position position="103"/>
    </location>
    <ligand>
        <name>Zn(2+)</name>
        <dbReference type="ChEBI" id="CHEBI:29105"/>
    </ligand>
</feature>